<keyword evidence="2 7" id="KW-0547">Nucleotide-binding</keyword>
<keyword evidence="3 7" id="KW-0067">ATP-binding</keyword>
<feature type="binding site" evidence="7">
    <location>
        <position position="257"/>
    </location>
    <ligand>
        <name>ATP</name>
        <dbReference type="ChEBI" id="CHEBI:30616"/>
    </ligand>
</feature>
<feature type="binding site" evidence="7">
    <location>
        <begin position="202"/>
        <end position="207"/>
    </location>
    <ligand>
        <name>ATP</name>
        <dbReference type="ChEBI" id="CHEBI:30616"/>
    </ligand>
</feature>
<feature type="compositionally biased region" description="Basic and acidic residues" evidence="8">
    <location>
        <begin position="780"/>
        <end position="791"/>
    </location>
</feature>
<dbReference type="SMART" id="SM00387">
    <property type="entry name" value="HATPase_c"/>
    <property type="match status" value="1"/>
</dbReference>
<dbReference type="Gene3D" id="1.20.120.790">
    <property type="entry name" value="Heat shock protein 90, C-terminal domain"/>
    <property type="match status" value="1"/>
</dbReference>
<dbReference type="PROSITE" id="PS00298">
    <property type="entry name" value="HSP90"/>
    <property type="match status" value="1"/>
</dbReference>
<feature type="binding site" evidence="7">
    <location>
        <position position="163"/>
    </location>
    <ligand>
        <name>ATP</name>
        <dbReference type="ChEBI" id="CHEBI:30616"/>
    </ligand>
</feature>
<feature type="compositionally biased region" description="Basic and acidic residues" evidence="8">
    <location>
        <begin position="313"/>
        <end position="324"/>
    </location>
</feature>
<dbReference type="Proteomes" id="UP001141806">
    <property type="component" value="Unassembled WGS sequence"/>
</dbReference>
<keyword evidence="6" id="KW-0143">Chaperone</keyword>
<evidence type="ECO:0000256" key="1">
    <source>
        <dbReference type="ARBA" id="ARBA00008239"/>
    </source>
</evidence>
<organism evidence="10 11">
    <name type="scientific">Protea cynaroides</name>
    <dbReference type="NCBI Taxonomy" id="273540"/>
    <lineage>
        <taxon>Eukaryota</taxon>
        <taxon>Viridiplantae</taxon>
        <taxon>Streptophyta</taxon>
        <taxon>Embryophyta</taxon>
        <taxon>Tracheophyta</taxon>
        <taxon>Spermatophyta</taxon>
        <taxon>Magnoliopsida</taxon>
        <taxon>Proteales</taxon>
        <taxon>Proteaceae</taxon>
        <taxon>Protea</taxon>
    </lineage>
</organism>
<feature type="region of interest" description="Disordered" evidence="8">
    <location>
        <begin position="302"/>
        <end position="324"/>
    </location>
</feature>
<dbReference type="NCBIfam" id="NF003555">
    <property type="entry name" value="PRK05218.1"/>
    <property type="match status" value="1"/>
</dbReference>
<evidence type="ECO:0000256" key="4">
    <source>
        <dbReference type="ARBA" id="ARBA00022946"/>
    </source>
</evidence>
<feature type="binding site" evidence="7">
    <location>
        <position position="158"/>
    </location>
    <ligand>
        <name>ATP</name>
        <dbReference type="ChEBI" id="CHEBI:30616"/>
    </ligand>
</feature>
<feature type="domain" description="Histidine kinase/HSP90-like ATPase" evidence="9">
    <location>
        <begin position="105"/>
        <end position="267"/>
    </location>
</feature>
<dbReference type="InterPro" id="IPR019805">
    <property type="entry name" value="Heat_shock_protein_90_CS"/>
</dbReference>
<evidence type="ECO:0000256" key="7">
    <source>
        <dbReference type="PIRSR" id="PIRSR002583-1"/>
    </source>
</evidence>
<dbReference type="FunFam" id="3.30.565.10:FF:000024">
    <property type="entry name" value="heat shock protein 90-5, chloroplastic"/>
    <property type="match status" value="1"/>
</dbReference>
<dbReference type="GO" id="GO:0005737">
    <property type="term" value="C:cytoplasm"/>
    <property type="evidence" value="ECO:0007669"/>
    <property type="project" value="UniProtKB-ARBA"/>
</dbReference>
<dbReference type="GO" id="GO:0005524">
    <property type="term" value="F:ATP binding"/>
    <property type="evidence" value="ECO:0007669"/>
    <property type="project" value="UniProtKB-KW"/>
</dbReference>
<dbReference type="Pfam" id="PF00183">
    <property type="entry name" value="HSP90"/>
    <property type="match status" value="1"/>
</dbReference>
<dbReference type="FunFam" id="1.20.120.790:FF:000001">
    <property type="entry name" value="Heat shock protein 90 alpha"/>
    <property type="match status" value="1"/>
</dbReference>
<dbReference type="InterPro" id="IPR037196">
    <property type="entry name" value="HSP90_C"/>
</dbReference>
<dbReference type="InterPro" id="IPR036890">
    <property type="entry name" value="HATPase_C_sf"/>
</dbReference>
<keyword evidence="5" id="KW-0346">Stress response</keyword>
<dbReference type="GO" id="GO:0051082">
    <property type="term" value="F:unfolded protein binding"/>
    <property type="evidence" value="ECO:0007669"/>
    <property type="project" value="InterPro"/>
</dbReference>
<feature type="binding site" evidence="7">
    <location>
        <begin position="178"/>
        <end position="179"/>
    </location>
    <ligand>
        <name>ATP</name>
        <dbReference type="ChEBI" id="CHEBI:30616"/>
    </ligand>
</feature>
<dbReference type="GO" id="GO:0140662">
    <property type="term" value="F:ATP-dependent protein folding chaperone"/>
    <property type="evidence" value="ECO:0007669"/>
    <property type="project" value="InterPro"/>
</dbReference>
<proteinExistence type="inferred from homology"/>
<dbReference type="SUPFAM" id="SSF54211">
    <property type="entry name" value="Ribosomal protein S5 domain 2-like"/>
    <property type="match status" value="1"/>
</dbReference>
<keyword evidence="4" id="KW-0809">Transit peptide</keyword>
<evidence type="ECO:0000256" key="6">
    <source>
        <dbReference type="ARBA" id="ARBA00023186"/>
    </source>
</evidence>
<dbReference type="PANTHER" id="PTHR11528">
    <property type="entry name" value="HEAT SHOCK PROTEIN 90 FAMILY MEMBER"/>
    <property type="match status" value="1"/>
</dbReference>
<dbReference type="FunFam" id="3.30.230.80:FF:000005">
    <property type="entry name" value="heat shock protein 90-5, chloroplastic"/>
    <property type="match status" value="1"/>
</dbReference>
<dbReference type="InterPro" id="IPR020575">
    <property type="entry name" value="Hsp90_N"/>
</dbReference>
<comment type="similarity">
    <text evidence="1">Belongs to the heat shock protein 90 family.</text>
</comment>
<dbReference type="CDD" id="cd16927">
    <property type="entry name" value="HATPase_Hsp90-like"/>
    <property type="match status" value="1"/>
</dbReference>
<evidence type="ECO:0000256" key="3">
    <source>
        <dbReference type="ARBA" id="ARBA00022840"/>
    </source>
</evidence>
<dbReference type="Gene3D" id="3.30.565.10">
    <property type="entry name" value="Histidine kinase-like ATPase, C-terminal domain"/>
    <property type="match status" value="1"/>
</dbReference>
<feature type="binding site" evidence="7">
    <location>
        <position position="112"/>
    </location>
    <ligand>
        <name>ATP</name>
        <dbReference type="ChEBI" id="CHEBI:30616"/>
    </ligand>
</feature>
<dbReference type="PRINTS" id="PR00775">
    <property type="entry name" value="HEATSHOCK90"/>
</dbReference>
<feature type="binding site" evidence="7">
    <location>
        <position position="116"/>
    </location>
    <ligand>
        <name>ATP</name>
        <dbReference type="ChEBI" id="CHEBI:30616"/>
    </ligand>
</feature>
<evidence type="ECO:0000256" key="8">
    <source>
        <dbReference type="SAM" id="MobiDB-lite"/>
    </source>
</evidence>
<dbReference type="InterPro" id="IPR001404">
    <property type="entry name" value="Hsp90_fam"/>
</dbReference>
<feature type="binding site" evidence="7">
    <location>
        <position position="451"/>
    </location>
    <ligand>
        <name>ATP</name>
        <dbReference type="ChEBI" id="CHEBI:30616"/>
    </ligand>
</feature>
<keyword evidence="11" id="KW-1185">Reference proteome</keyword>
<evidence type="ECO:0000256" key="5">
    <source>
        <dbReference type="ARBA" id="ARBA00023016"/>
    </source>
</evidence>
<gene>
    <name evidence="10" type="ORF">NE237_019887</name>
</gene>
<dbReference type="OrthoDB" id="28737at2759"/>
<dbReference type="SUPFAM" id="SSF55874">
    <property type="entry name" value="ATPase domain of HSP90 chaperone/DNA topoisomerase II/histidine kinase"/>
    <property type="match status" value="1"/>
</dbReference>
<dbReference type="Pfam" id="PF13589">
    <property type="entry name" value="HATPase_c_3"/>
    <property type="match status" value="1"/>
</dbReference>
<dbReference type="SUPFAM" id="SSF110942">
    <property type="entry name" value="HSP90 C-terminal domain"/>
    <property type="match status" value="1"/>
</dbReference>
<protein>
    <recommendedName>
        <fullName evidence="9">Histidine kinase/HSP90-like ATPase domain-containing protein</fullName>
    </recommendedName>
</protein>
<comment type="caution">
    <text evidence="10">The sequence shown here is derived from an EMBL/GenBank/DDBJ whole genome shotgun (WGS) entry which is preliminary data.</text>
</comment>
<name>A0A9Q0H503_9MAGN</name>
<evidence type="ECO:0000313" key="11">
    <source>
        <dbReference type="Proteomes" id="UP001141806"/>
    </source>
</evidence>
<dbReference type="InterPro" id="IPR020568">
    <property type="entry name" value="Ribosomal_Su5_D2-typ_SF"/>
</dbReference>
<dbReference type="FunFam" id="3.40.50.11260:FF:000005">
    <property type="entry name" value="Heat shock protein 90"/>
    <property type="match status" value="1"/>
</dbReference>
<dbReference type="EMBL" id="JAMYWD010000009">
    <property type="protein sequence ID" value="KAJ4959977.1"/>
    <property type="molecule type" value="Genomic_DNA"/>
</dbReference>
<evidence type="ECO:0000259" key="9">
    <source>
        <dbReference type="SMART" id="SM00387"/>
    </source>
</evidence>
<dbReference type="Gene3D" id="3.40.50.11260">
    <property type="match status" value="1"/>
</dbReference>
<evidence type="ECO:0000313" key="10">
    <source>
        <dbReference type="EMBL" id="KAJ4959977.1"/>
    </source>
</evidence>
<dbReference type="HAMAP" id="MF_00505">
    <property type="entry name" value="HSP90"/>
    <property type="match status" value="1"/>
</dbReference>
<dbReference type="AlphaFoldDB" id="A0A9Q0H503"/>
<dbReference type="GO" id="GO:0016887">
    <property type="term" value="F:ATP hydrolysis activity"/>
    <property type="evidence" value="ECO:0007669"/>
    <property type="project" value="InterPro"/>
</dbReference>
<dbReference type="InterPro" id="IPR003594">
    <property type="entry name" value="HATPase_dom"/>
</dbReference>
<accession>A0A9Q0H503</accession>
<dbReference type="PIRSF" id="PIRSF002583">
    <property type="entry name" value="Hsp90"/>
    <property type="match status" value="1"/>
</dbReference>
<sequence>MAPVLSRGLASASVASLPSSLCLSVNNRSRVLRLGTAFLPRNVLRNGLPRAGLKWKLEKRDSRMVVRCEAAVAEKEAAEPTGEKFEYQAEVSRLMDLIVHSLYSHKEVFLRELVSNASDALDKLRFLSVTEPSLLGEAGELEIRIKPDPENGTVTITDTGIGMTKEELVDCLGTIAQSGTSKFLKALKENKDLGADNGLIGQFGVGFYSAFLVAEKVAVSTKSPRSDKQYVWEAVADSSSYVIREETDPEKLLQRGTQITLYLRPDDKFEFSEPSKIQSLVKNYSQFVSFPIYTWQEKSRTVEVEEEEEPKEGEEPKPEGEKKMKKKTITEKYWDWELANETKPIWMRNPKEVSKDEYNEFYKKTFNEFLDPVAYTHFTTEGEVEFRSVLYIPGMAPLNNEDIANPKTKNIRLYVKRVFISDDFDGELFPRYLSFVKGVVDSNDLPLNVSREILQESRIVRIMRKRLVRKTFDMIQETADSENKEDYKKFWENFGKFLKLGCIEDSGNHKRITPLLWFYSSKSEADLISLDDYVENMGENQKAIYYLATDSLKSAKTAPFLEKLVQKDIEVLFLIEPIDEVAIQNLQTYKEKKFVDISKEDLELGDEDEVKERENKQEHNLLCDWAKQQLGDKVAKVQVSKRLSSSPCVLVSGKFGWSANMERLMKAQTLGDTSSLEFMKGRRILEINPDHPIIKDLNAACKNAPESVEAKRAVELLYETALISSGFSPDSPAELGNKIYEMMAIALGGRWGRSDSEDAGTEESDPSSVETSEVEVVEPSEVRAESDPWQD</sequence>
<dbReference type="Gene3D" id="3.30.230.80">
    <property type="match status" value="1"/>
</dbReference>
<feature type="region of interest" description="Disordered" evidence="8">
    <location>
        <begin position="751"/>
        <end position="791"/>
    </location>
</feature>
<evidence type="ECO:0000256" key="2">
    <source>
        <dbReference type="ARBA" id="ARBA00022741"/>
    </source>
</evidence>
<reference evidence="10" key="1">
    <citation type="journal article" date="2023" name="Plant J.">
        <title>The genome of the king protea, Protea cynaroides.</title>
        <authorList>
            <person name="Chang J."/>
            <person name="Duong T.A."/>
            <person name="Schoeman C."/>
            <person name="Ma X."/>
            <person name="Roodt D."/>
            <person name="Barker N."/>
            <person name="Li Z."/>
            <person name="Van de Peer Y."/>
            <person name="Mizrachi E."/>
        </authorList>
    </citation>
    <scope>NUCLEOTIDE SEQUENCE</scope>
    <source>
        <tissue evidence="10">Young leaves</tissue>
    </source>
</reference>